<dbReference type="InterPro" id="IPR019787">
    <property type="entry name" value="Znf_PHD-finger"/>
</dbReference>
<feature type="compositionally biased region" description="Basic and acidic residues" evidence="16">
    <location>
        <begin position="625"/>
        <end position="642"/>
    </location>
</feature>
<dbReference type="InterPro" id="IPR013083">
    <property type="entry name" value="Znf_RING/FYVE/PHD"/>
</dbReference>
<dbReference type="InterPro" id="IPR011011">
    <property type="entry name" value="Znf_FYVE_PHD"/>
</dbReference>
<feature type="region of interest" description="Disordered" evidence="16">
    <location>
        <begin position="892"/>
        <end position="919"/>
    </location>
</feature>
<dbReference type="GO" id="GO:0045944">
    <property type="term" value="P:positive regulation of transcription by RNA polymerase II"/>
    <property type="evidence" value="ECO:0007669"/>
    <property type="project" value="TreeGrafter"/>
</dbReference>
<feature type="compositionally biased region" description="Basic and acidic residues" evidence="16">
    <location>
        <begin position="603"/>
        <end position="616"/>
    </location>
</feature>
<feature type="compositionally biased region" description="Polar residues" evidence="16">
    <location>
        <begin position="549"/>
        <end position="561"/>
    </location>
</feature>
<keyword evidence="11" id="KW-0804">Transcription</keyword>
<feature type="region of interest" description="Disordered" evidence="16">
    <location>
        <begin position="391"/>
        <end position="433"/>
    </location>
</feature>
<evidence type="ECO:0000256" key="9">
    <source>
        <dbReference type="ARBA" id="ARBA00023015"/>
    </source>
</evidence>
<feature type="region of interest" description="Disordered" evidence="16">
    <location>
        <begin position="467"/>
        <end position="655"/>
    </location>
</feature>
<dbReference type="PANTHER" id="PTHR13808">
    <property type="entry name" value="CBP/P300-RELATED"/>
    <property type="match status" value="1"/>
</dbReference>
<evidence type="ECO:0000256" key="7">
    <source>
        <dbReference type="ARBA" id="ARBA00022833"/>
    </source>
</evidence>
<comment type="subcellular location">
    <subcellularLocation>
        <location evidence="2">Nucleus</location>
    </subcellularLocation>
</comment>
<evidence type="ECO:0000256" key="14">
    <source>
        <dbReference type="ARBA" id="ARBA00048017"/>
    </source>
</evidence>
<dbReference type="InterPro" id="IPR000433">
    <property type="entry name" value="Znf_ZZ"/>
</dbReference>
<keyword evidence="7" id="KW-0862">Zinc</keyword>
<keyword evidence="12" id="KW-0539">Nucleus</keyword>
<feature type="compositionally biased region" description="Basic and acidic residues" evidence="16">
    <location>
        <begin position="391"/>
        <end position="400"/>
    </location>
</feature>
<dbReference type="InterPro" id="IPR031162">
    <property type="entry name" value="CBP_P300_HAT"/>
</dbReference>
<evidence type="ECO:0000259" key="17">
    <source>
        <dbReference type="PROSITE" id="PS50134"/>
    </source>
</evidence>
<feature type="compositionally biased region" description="Polar residues" evidence="16">
    <location>
        <begin position="909"/>
        <end position="919"/>
    </location>
</feature>
<dbReference type="GO" id="GO:0003713">
    <property type="term" value="F:transcription coactivator activity"/>
    <property type="evidence" value="ECO:0007669"/>
    <property type="project" value="TreeGrafter"/>
</dbReference>
<name>A0A7S1UT71_9STRA</name>
<accession>A0A7S1UT71</accession>
<keyword evidence="5" id="KW-0479">Metal-binding</keyword>
<dbReference type="SMART" id="SM00249">
    <property type="entry name" value="PHD"/>
    <property type="match status" value="1"/>
</dbReference>
<proteinExistence type="predicted"/>
<dbReference type="GO" id="GO:0008270">
    <property type="term" value="F:zinc ion binding"/>
    <property type="evidence" value="ECO:0007669"/>
    <property type="project" value="UniProtKB-KW"/>
</dbReference>
<protein>
    <recommendedName>
        <fullName evidence="3">histone acetyltransferase</fullName>
        <ecNumber evidence="3">2.3.1.48</ecNumber>
    </recommendedName>
</protein>
<comment type="function">
    <text evidence="1">Acetyltransferase enzyme. Acetylates histones, giving a specific tag for transcriptional activation.</text>
</comment>
<dbReference type="SMART" id="SM00291">
    <property type="entry name" value="ZnF_ZZ"/>
    <property type="match status" value="1"/>
</dbReference>
<evidence type="ECO:0000313" key="20">
    <source>
        <dbReference type="EMBL" id="CAD9277617.1"/>
    </source>
</evidence>
<keyword evidence="10" id="KW-0010">Activator</keyword>
<dbReference type="SUPFAM" id="SSF57850">
    <property type="entry name" value="RING/U-box"/>
    <property type="match status" value="1"/>
</dbReference>
<evidence type="ECO:0000259" key="19">
    <source>
        <dbReference type="PROSITE" id="PS51727"/>
    </source>
</evidence>
<dbReference type="InterPro" id="IPR035898">
    <property type="entry name" value="TAZ_dom_sf"/>
</dbReference>
<dbReference type="InterPro" id="IPR000197">
    <property type="entry name" value="Znf_TAZ"/>
</dbReference>
<dbReference type="GO" id="GO:0005634">
    <property type="term" value="C:nucleus"/>
    <property type="evidence" value="ECO:0007669"/>
    <property type="project" value="UniProtKB-SubCell"/>
</dbReference>
<dbReference type="InterPro" id="IPR013178">
    <property type="entry name" value="Histone_AcTrfase_Rtt109/CBP"/>
</dbReference>
<dbReference type="Pfam" id="PF00628">
    <property type="entry name" value="PHD"/>
    <property type="match status" value="1"/>
</dbReference>
<evidence type="ECO:0000256" key="13">
    <source>
        <dbReference type="ARBA" id="ARBA00023315"/>
    </source>
</evidence>
<feature type="compositionally biased region" description="Polar residues" evidence="16">
    <location>
        <begin position="506"/>
        <end position="531"/>
    </location>
</feature>
<dbReference type="PROSITE" id="PS01359">
    <property type="entry name" value="ZF_PHD_1"/>
    <property type="match status" value="1"/>
</dbReference>
<dbReference type="PROSITE" id="PS50134">
    <property type="entry name" value="ZF_TAZ"/>
    <property type="match status" value="1"/>
</dbReference>
<dbReference type="Pfam" id="PF00569">
    <property type="entry name" value="ZZ"/>
    <property type="match status" value="1"/>
</dbReference>
<evidence type="ECO:0000256" key="4">
    <source>
        <dbReference type="ARBA" id="ARBA00022679"/>
    </source>
</evidence>
<dbReference type="Gene3D" id="2.10.110.40">
    <property type="match status" value="1"/>
</dbReference>
<dbReference type="EC" id="2.3.1.48" evidence="3"/>
<evidence type="ECO:0000256" key="16">
    <source>
        <dbReference type="SAM" id="MobiDB-lite"/>
    </source>
</evidence>
<dbReference type="CDD" id="cd02249">
    <property type="entry name" value="ZZ"/>
    <property type="match status" value="1"/>
</dbReference>
<dbReference type="SMART" id="SM00551">
    <property type="entry name" value="ZnF_TAZ"/>
    <property type="match status" value="1"/>
</dbReference>
<dbReference type="Pfam" id="PF08214">
    <property type="entry name" value="HAT_KAT11"/>
    <property type="match status" value="1"/>
</dbReference>
<evidence type="ECO:0000259" key="18">
    <source>
        <dbReference type="PROSITE" id="PS50135"/>
    </source>
</evidence>
<evidence type="ECO:0000256" key="3">
    <source>
        <dbReference type="ARBA" id="ARBA00013184"/>
    </source>
</evidence>
<dbReference type="PROSITE" id="PS51727">
    <property type="entry name" value="CBP_P300_HAT"/>
    <property type="match status" value="1"/>
</dbReference>
<dbReference type="InterPro" id="IPR019786">
    <property type="entry name" value="Zinc_finger_PHD-type_CS"/>
</dbReference>
<dbReference type="SUPFAM" id="SSF57933">
    <property type="entry name" value="TAZ domain"/>
    <property type="match status" value="1"/>
</dbReference>
<keyword evidence="8" id="KW-0156">Chromatin regulator</keyword>
<evidence type="ECO:0000256" key="10">
    <source>
        <dbReference type="ARBA" id="ARBA00023159"/>
    </source>
</evidence>
<dbReference type="PROSITE" id="PS50135">
    <property type="entry name" value="ZF_ZZ_2"/>
    <property type="match status" value="1"/>
</dbReference>
<dbReference type="EMBL" id="HBGK01012586">
    <property type="protein sequence ID" value="CAD9277617.1"/>
    <property type="molecule type" value="Transcribed_RNA"/>
</dbReference>
<organism evidence="20">
    <name type="scientific">Grammatophora oceanica</name>
    <dbReference type="NCBI Taxonomy" id="210454"/>
    <lineage>
        <taxon>Eukaryota</taxon>
        <taxon>Sar</taxon>
        <taxon>Stramenopiles</taxon>
        <taxon>Ochrophyta</taxon>
        <taxon>Bacillariophyta</taxon>
        <taxon>Fragilariophyceae</taxon>
        <taxon>Fragilariophycidae</taxon>
        <taxon>Rhabdonematales</taxon>
        <taxon>Grammatophoraceae</taxon>
        <taxon>Grammatophora</taxon>
    </lineage>
</organism>
<evidence type="ECO:0000256" key="15">
    <source>
        <dbReference type="PROSITE-ProRule" id="PRU00228"/>
    </source>
</evidence>
<keyword evidence="4" id="KW-0808">Transferase</keyword>
<dbReference type="GO" id="GO:0031490">
    <property type="term" value="F:chromatin DNA binding"/>
    <property type="evidence" value="ECO:0007669"/>
    <property type="project" value="TreeGrafter"/>
</dbReference>
<evidence type="ECO:0000256" key="11">
    <source>
        <dbReference type="ARBA" id="ARBA00023163"/>
    </source>
</evidence>
<dbReference type="InterPro" id="IPR038547">
    <property type="entry name" value="RING_CBP-p300_sf"/>
</dbReference>
<dbReference type="PANTHER" id="PTHR13808:SF1">
    <property type="entry name" value="HISTONE ACETYLTRANSFERASE"/>
    <property type="match status" value="1"/>
</dbReference>
<dbReference type="Gene3D" id="3.30.40.10">
    <property type="entry name" value="Zinc/RING finger domain, C3HC4 (zinc finger)"/>
    <property type="match status" value="1"/>
</dbReference>
<dbReference type="InterPro" id="IPR001965">
    <property type="entry name" value="Znf_PHD"/>
</dbReference>
<keyword evidence="9" id="KW-0805">Transcription regulation</keyword>
<dbReference type="GO" id="GO:0005667">
    <property type="term" value="C:transcription regulator complex"/>
    <property type="evidence" value="ECO:0007669"/>
    <property type="project" value="TreeGrafter"/>
</dbReference>
<evidence type="ECO:0000256" key="6">
    <source>
        <dbReference type="ARBA" id="ARBA00022771"/>
    </source>
</evidence>
<dbReference type="GO" id="GO:0000123">
    <property type="term" value="C:histone acetyltransferase complex"/>
    <property type="evidence" value="ECO:0007669"/>
    <property type="project" value="TreeGrafter"/>
</dbReference>
<dbReference type="InterPro" id="IPR043145">
    <property type="entry name" value="Znf_ZZ_sf"/>
</dbReference>
<dbReference type="Pfam" id="PF02135">
    <property type="entry name" value="zf-TAZ"/>
    <property type="match status" value="1"/>
</dbReference>
<dbReference type="SMART" id="SM01250">
    <property type="entry name" value="KAT11"/>
    <property type="match status" value="1"/>
</dbReference>
<evidence type="ECO:0000256" key="2">
    <source>
        <dbReference type="ARBA" id="ARBA00004123"/>
    </source>
</evidence>
<keyword evidence="6 15" id="KW-0863">Zinc-finger</keyword>
<evidence type="ECO:0000256" key="1">
    <source>
        <dbReference type="ARBA" id="ARBA00002581"/>
    </source>
</evidence>
<feature type="domain" description="TAZ-type" evidence="17">
    <location>
        <begin position="803"/>
        <end position="886"/>
    </location>
</feature>
<feature type="domain" description="CBP/p300-type HAT" evidence="19">
    <location>
        <begin position="139"/>
        <end position="729"/>
    </location>
</feature>
<evidence type="ECO:0000256" key="5">
    <source>
        <dbReference type="ARBA" id="ARBA00022723"/>
    </source>
</evidence>
<keyword evidence="13" id="KW-0012">Acyltransferase</keyword>
<evidence type="ECO:0000256" key="12">
    <source>
        <dbReference type="ARBA" id="ARBA00023242"/>
    </source>
</evidence>
<feature type="domain" description="ZZ-type" evidence="18">
    <location>
        <begin position="731"/>
        <end position="795"/>
    </location>
</feature>
<dbReference type="Gene3D" id="3.30.60.90">
    <property type="match status" value="1"/>
</dbReference>
<dbReference type="GO" id="GO:0004402">
    <property type="term" value="F:histone acetyltransferase activity"/>
    <property type="evidence" value="ECO:0007669"/>
    <property type="project" value="InterPro"/>
</dbReference>
<feature type="compositionally biased region" description="Basic and acidic residues" evidence="16">
    <location>
        <begin position="571"/>
        <end position="587"/>
    </location>
</feature>
<comment type="catalytic activity">
    <reaction evidence="14">
        <text>L-lysyl-[protein] + acetyl-CoA = N(6)-acetyl-L-lysyl-[protein] + CoA + H(+)</text>
        <dbReference type="Rhea" id="RHEA:45948"/>
        <dbReference type="Rhea" id="RHEA-COMP:9752"/>
        <dbReference type="Rhea" id="RHEA-COMP:10731"/>
        <dbReference type="ChEBI" id="CHEBI:15378"/>
        <dbReference type="ChEBI" id="CHEBI:29969"/>
        <dbReference type="ChEBI" id="CHEBI:57287"/>
        <dbReference type="ChEBI" id="CHEBI:57288"/>
        <dbReference type="ChEBI" id="CHEBI:61930"/>
        <dbReference type="EC" id="2.3.1.48"/>
    </reaction>
</comment>
<reference evidence="20" key="1">
    <citation type="submission" date="2021-01" db="EMBL/GenBank/DDBJ databases">
        <authorList>
            <person name="Corre E."/>
            <person name="Pelletier E."/>
            <person name="Niang G."/>
            <person name="Scheremetjew M."/>
            <person name="Finn R."/>
            <person name="Kale V."/>
            <person name="Holt S."/>
            <person name="Cochrane G."/>
            <person name="Meng A."/>
            <person name="Brown T."/>
            <person name="Cohen L."/>
        </authorList>
    </citation>
    <scope>NUCLEOTIDE SEQUENCE</scope>
    <source>
        <strain evidence="20">CCMP 410</strain>
    </source>
</reference>
<dbReference type="Gene3D" id="1.20.1020.10">
    <property type="entry name" value="TAZ domain"/>
    <property type="match status" value="1"/>
</dbReference>
<dbReference type="PROSITE" id="PS01357">
    <property type="entry name" value="ZF_ZZ_1"/>
    <property type="match status" value="1"/>
</dbReference>
<gene>
    <name evidence="20" type="ORF">GOCE00092_LOCUS6526</name>
</gene>
<dbReference type="SUPFAM" id="SSF57903">
    <property type="entry name" value="FYVE/PHD zinc finger"/>
    <property type="match status" value="1"/>
</dbReference>
<dbReference type="AlphaFoldDB" id="A0A7S1UT71"/>
<sequence>MKNGDICALCASQRRLFEPTVLNCSGSCGTTKIRRNSYYYTDPSKSNFWCVSCFTALKDDETVILDDGSNVLKYHLQRLKNDATPEEAWVQCDTCSSWVHQICALFNGRKNKSAASYSCPKCHVKKAAAGELKKPEVLMKGASQLPHSKMSQTIEQGLNDALEKAYKEKALELCVPYAEVEKAEGLSVRVISNMEQKHLVRDEMFERYTKRGCPQEFPVRSKCVALFQNIHGVDVILFGMYVFEYNHECPAPNRRRVYISYIDSVNYFRPKTYRTLTYQTIIVEYLRYVKERGFHTAHIWSCPPSPGDDYIFHIHPTQQRIPKDNMLCQWYHDVLEKAKSDGVVLEVRSLYDEYFKNNGEDSITGNASDPTCLPYFEGDYIPGEIENIIKDVKTDEEAKRKTNPNWEEERPSSSSNRTGKKTGTRSNPGSLVNIRQDKVMLRLGLAVSNMKQNFFVARLRSREFATAVERGDDVSEWKEDDDGSLTNKRPKIGGKASGGFSVSRPDPSSQTKIVNTPSPSAVDISSVTTKGGPSEPTEKRRDDDDCSLGTVSVSLGQSNNEVLDAFGDSKSSFDGDKAPSDSSKHGLGDASTIDTSDNASVKGDWDDPIVKGKSDDAVDMSGGPGDHKGKEMAAGEKDESSKTIEPSSASKRGFDEMGPAIARHFAAMNAMKKPVADTKDEDPPQELELFESRQQFLSYCQKNHFQFDELRRAKHTTMMVLYQLHNPNAPKFLQQCGACLREITQGVRYHCNTCSNFDLCVDCYGPVMKGEWTQRDKRLAHDPTHAFFRVKVDANEKGNKKNTAERAKAIKAHLELLSHAASCDGPPSCALNNCQRMKKLFEHVKICDISPKKSCKVCSRLLTLLTMHSRLCTVRGRCPLPFCDRIRERNRRRKRQQQLMDDRRRQAQNQLYRQSEQHA</sequence>
<evidence type="ECO:0000256" key="8">
    <source>
        <dbReference type="ARBA" id="ARBA00022853"/>
    </source>
</evidence>